<reference evidence="3" key="1">
    <citation type="submission" date="2017-02" db="UniProtKB">
        <authorList>
            <consortium name="WormBaseParasite"/>
        </authorList>
    </citation>
    <scope>IDENTIFICATION</scope>
</reference>
<gene>
    <name evidence="1" type="ORF">HPLM_LOCUS11748</name>
</gene>
<dbReference type="WBParaSite" id="HPLM_0001175601-mRNA-1">
    <property type="protein sequence ID" value="HPLM_0001175601-mRNA-1"/>
    <property type="gene ID" value="HPLM_0001175601"/>
</dbReference>
<dbReference type="Proteomes" id="UP000268014">
    <property type="component" value="Unassembled WGS sequence"/>
</dbReference>
<sequence>MRAPNSSKRLAGVIEEVQDLEWTPLASIRERDEVLGDLYGCILDDFRYVTLEDAPIDLSPVLFVVIVGITESLPCLLVSDVHSYIILQIMKFEVID</sequence>
<name>A0A0N4WKX3_HAEPC</name>
<keyword evidence="2" id="KW-1185">Reference proteome</keyword>
<evidence type="ECO:0000313" key="2">
    <source>
        <dbReference type="Proteomes" id="UP000268014"/>
    </source>
</evidence>
<proteinExistence type="predicted"/>
<organism evidence="3">
    <name type="scientific">Haemonchus placei</name>
    <name type="common">Barber's pole worm</name>
    <dbReference type="NCBI Taxonomy" id="6290"/>
    <lineage>
        <taxon>Eukaryota</taxon>
        <taxon>Metazoa</taxon>
        <taxon>Ecdysozoa</taxon>
        <taxon>Nematoda</taxon>
        <taxon>Chromadorea</taxon>
        <taxon>Rhabditida</taxon>
        <taxon>Rhabditina</taxon>
        <taxon>Rhabditomorpha</taxon>
        <taxon>Strongyloidea</taxon>
        <taxon>Trichostrongylidae</taxon>
        <taxon>Haemonchus</taxon>
    </lineage>
</organism>
<evidence type="ECO:0000313" key="1">
    <source>
        <dbReference type="EMBL" id="VDO43731.1"/>
    </source>
</evidence>
<dbReference type="EMBL" id="UZAF01017650">
    <property type="protein sequence ID" value="VDO43731.1"/>
    <property type="molecule type" value="Genomic_DNA"/>
</dbReference>
<dbReference type="AlphaFoldDB" id="A0A0N4WKX3"/>
<accession>A0A0N4WKX3</accession>
<protein>
    <submittedName>
        <fullName evidence="1 3">Uncharacterized protein</fullName>
    </submittedName>
</protein>
<evidence type="ECO:0000313" key="3">
    <source>
        <dbReference type="WBParaSite" id="HPLM_0001175601-mRNA-1"/>
    </source>
</evidence>
<reference evidence="1 2" key="2">
    <citation type="submission" date="2018-11" db="EMBL/GenBank/DDBJ databases">
        <authorList>
            <consortium name="Pathogen Informatics"/>
        </authorList>
    </citation>
    <scope>NUCLEOTIDE SEQUENCE [LARGE SCALE GENOMIC DNA]</scope>
    <source>
        <strain evidence="1 2">MHpl1</strain>
    </source>
</reference>